<gene>
    <name evidence="2" type="ORF">DLM77_18425</name>
</gene>
<evidence type="ECO:0000313" key="3">
    <source>
        <dbReference type="Proteomes" id="UP000285569"/>
    </source>
</evidence>
<comment type="similarity">
    <text evidence="1">Belongs to the ComF/GntX family.</text>
</comment>
<evidence type="ECO:0000313" key="2">
    <source>
        <dbReference type="EMBL" id="RHX78044.1"/>
    </source>
</evidence>
<accession>A0ABX9LYQ4</accession>
<name>A0ABX9LYQ4_9LEPT</name>
<organism evidence="2 3">
    <name type="scientific">Leptospira yasudae</name>
    <dbReference type="NCBI Taxonomy" id="2202201"/>
    <lineage>
        <taxon>Bacteria</taxon>
        <taxon>Pseudomonadati</taxon>
        <taxon>Spirochaetota</taxon>
        <taxon>Spirochaetia</taxon>
        <taxon>Leptospirales</taxon>
        <taxon>Leptospiraceae</taxon>
        <taxon>Leptospira</taxon>
    </lineage>
</organism>
<protein>
    <submittedName>
        <fullName evidence="2">Amidophosphoribosyltransferase</fullName>
    </submittedName>
</protein>
<sequence length="251" mass="28522">MNRFFILDFLLPVCCEFCGRYDFFSSKIGICKPCRREQATLPSDRQSLCKICKEPLTNGECAFCFSRNVFFEELKFLHDRTPFLAKAINSIKLRSAYLLSVYLCLGLKKELRSWKNINFTGLVAMPSTKTKWYSPNKKRSFESCDFAIGRIGKILSIPRIEPIEKISLEKQAGKSFADRFIHARLAFRIKEEYKGKLNGDYLVIDDVFTTGASANEIARILIANGASAVRILTLIRTEGKVGSLKKDVTNV</sequence>
<comment type="caution">
    <text evidence="2">The sequence shown here is derived from an EMBL/GenBank/DDBJ whole genome shotgun (WGS) entry which is preliminary data.</text>
</comment>
<dbReference type="PANTHER" id="PTHR47505">
    <property type="entry name" value="DNA UTILIZATION PROTEIN YHGH"/>
    <property type="match status" value="1"/>
</dbReference>
<evidence type="ECO:0000256" key="1">
    <source>
        <dbReference type="ARBA" id="ARBA00008007"/>
    </source>
</evidence>
<reference evidence="2 3" key="2">
    <citation type="journal article" date="2020" name="Int. J. Syst. Evol. Microbiol.">
        <title>Leptospira yasudae sp. nov. and Leptospira stimsonii sp. nov., two new species of the pathogenic group isolated from environmental sources.</title>
        <authorList>
            <person name="Casanovas-Massana A."/>
            <person name="Hamond C."/>
            <person name="Santos L.A."/>
            <person name="de Oliveira D."/>
            <person name="Hacker K.P."/>
            <person name="Balassiano I."/>
            <person name="Costa F."/>
            <person name="Medeiros M.A."/>
            <person name="Reis M.G."/>
            <person name="Ko A.I."/>
            <person name="Wunder E.A."/>
        </authorList>
    </citation>
    <scope>NUCLEOTIDE SEQUENCE [LARGE SCALE GENOMIC DNA]</scope>
    <source>
        <strain evidence="2 3">B21</strain>
    </source>
</reference>
<dbReference type="EMBL" id="QHCR01000009">
    <property type="protein sequence ID" value="RHX78044.1"/>
    <property type="molecule type" value="Genomic_DNA"/>
</dbReference>
<reference evidence="3" key="1">
    <citation type="submission" date="2018-05" db="EMBL/GenBank/DDBJ databases">
        <title>Leptospira yasudae sp. nov. and Leptospira stimsonii sp. nov., two pathogenic species of the genus Leptospira isolated from environmental sources.</title>
        <authorList>
            <person name="Casanovas-Massana A."/>
            <person name="Hamond C."/>
            <person name="Santos L.A."/>
            <person name="Hacker K.P."/>
            <person name="Balassiano I."/>
            <person name="Medeiros M.A."/>
            <person name="Reis M.G."/>
            <person name="Ko A.I."/>
            <person name="Wunder E.A."/>
        </authorList>
    </citation>
    <scope>NUCLEOTIDE SEQUENCE [LARGE SCALE GENOMIC DNA]</scope>
    <source>
        <strain evidence="3">B21</strain>
    </source>
</reference>
<dbReference type="Gene3D" id="3.40.50.2020">
    <property type="match status" value="1"/>
</dbReference>
<dbReference type="InterPro" id="IPR000836">
    <property type="entry name" value="PRTase_dom"/>
</dbReference>
<keyword evidence="3" id="KW-1185">Reference proteome</keyword>
<dbReference type="PANTHER" id="PTHR47505:SF1">
    <property type="entry name" value="DNA UTILIZATION PROTEIN YHGH"/>
    <property type="match status" value="1"/>
</dbReference>
<dbReference type="InterPro" id="IPR029057">
    <property type="entry name" value="PRTase-like"/>
</dbReference>
<dbReference type="CDD" id="cd06223">
    <property type="entry name" value="PRTases_typeI"/>
    <property type="match status" value="1"/>
</dbReference>
<dbReference type="RefSeq" id="WP_118957501.1">
    <property type="nucleotide sequence ID" value="NZ_QHCR01000009.1"/>
</dbReference>
<dbReference type="Proteomes" id="UP000285569">
    <property type="component" value="Unassembled WGS sequence"/>
</dbReference>
<proteinExistence type="inferred from homology"/>
<dbReference type="SUPFAM" id="SSF53271">
    <property type="entry name" value="PRTase-like"/>
    <property type="match status" value="1"/>
</dbReference>
<dbReference type="InterPro" id="IPR051910">
    <property type="entry name" value="ComF/GntX_DNA_util-trans"/>
</dbReference>